<evidence type="ECO:0000256" key="1">
    <source>
        <dbReference type="ARBA" id="ARBA00008791"/>
    </source>
</evidence>
<gene>
    <name evidence="3" type="ORF">ENS19_04675</name>
</gene>
<dbReference type="SUPFAM" id="SSF52402">
    <property type="entry name" value="Adenine nucleotide alpha hydrolases-like"/>
    <property type="match status" value="1"/>
</dbReference>
<sequence>MAPPPEESISTIVVGVDGSKPSEAALESAIEMAKKTVSRLLIIYVCPLPAMPLVKGFPGYPHVMTSLPDLEPKVPQQVIDKVSPILKEYEARARKADIKDVEAKIIPVWGSVGSGLVKAAEKEKCAMIVVGSRGLTGIKRTLLGSVADYVVKNASCDVYVVRR</sequence>
<evidence type="ECO:0000313" key="3">
    <source>
        <dbReference type="EMBL" id="HFK20560.1"/>
    </source>
</evidence>
<comment type="caution">
    <text evidence="3">The sequence shown here is derived from an EMBL/GenBank/DDBJ whole genome shotgun (WGS) entry which is preliminary data.</text>
</comment>
<dbReference type="InterPro" id="IPR006015">
    <property type="entry name" value="Universal_stress_UspA"/>
</dbReference>
<reference evidence="3" key="1">
    <citation type="journal article" date="2020" name="mSystems">
        <title>Genome- and Community-Level Interaction Insights into Carbon Utilization and Element Cycling Functions of Hydrothermarchaeota in Hydrothermal Sediment.</title>
        <authorList>
            <person name="Zhou Z."/>
            <person name="Liu Y."/>
            <person name="Xu W."/>
            <person name="Pan J."/>
            <person name="Luo Z.H."/>
            <person name="Li M."/>
        </authorList>
    </citation>
    <scope>NUCLEOTIDE SEQUENCE [LARGE SCALE GENOMIC DNA]</scope>
    <source>
        <strain evidence="3">SpSt-468</strain>
    </source>
</reference>
<comment type="similarity">
    <text evidence="1">Belongs to the universal stress protein A family.</text>
</comment>
<accession>A0A7C3ESW9</accession>
<dbReference type="PANTHER" id="PTHR46268">
    <property type="entry name" value="STRESS RESPONSE PROTEIN NHAX"/>
    <property type="match status" value="1"/>
</dbReference>
<dbReference type="Pfam" id="PF00582">
    <property type="entry name" value="Usp"/>
    <property type="match status" value="1"/>
</dbReference>
<dbReference type="Gene3D" id="3.40.50.620">
    <property type="entry name" value="HUPs"/>
    <property type="match status" value="1"/>
</dbReference>
<dbReference type="AlphaFoldDB" id="A0A7C3ESW9"/>
<dbReference type="InterPro" id="IPR006016">
    <property type="entry name" value="UspA"/>
</dbReference>
<dbReference type="PANTHER" id="PTHR46268:SF6">
    <property type="entry name" value="UNIVERSAL STRESS PROTEIN UP12"/>
    <property type="match status" value="1"/>
</dbReference>
<dbReference type="CDD" id="cd23659">
    <property type="entry name" value="USP_At3g01520-like"/>
    <property type="match status" value="1"/>
</dbReference>
<feature type="domain" description="UspA" evidence="2">
    <location>
        <begin position="11"/>
        <end position="162"/>
    </location>
</feature>
<name>A0A7C3ESW9_9CREN</name>
<protein>
    <submittedName>
        <fullName evidence="3">Universal stress protein</fullName>
    </submittedName>
</protein>
<dbReference type="InterPro" id="IPR014729">
    <property type="entry name" value="Rossmann-like_a/b/a_fold"/>
</dbReference>
<proteinExistence type="inferred from homology"/>
<dbReference type="EMBL" id="DSTX01000007">
    <property type="protein sequence ID" value="HFK20560.1"/>
    <property type="molecule type" value="Genomic_DNA"/>
</dbReference>
<organism evidence="3">
    <name type="scientific">Candidatus Methanomethylicus mesodigestus</name>
    <dbReference type="NCBI Taxonomy" id="1867258"/>
    <lineage>
        <taxon>Archaea</taxon>
        <taxon>Thermoproteota</taxon>
        <taxon>Methanosuratincolia</taxon>
        <taxon>Candidatus Methanomethylicales</taxon>
        <taxon>Candidatus Methanomethylicaceae</taxon>
        <taxon>Candidatus Methanomethylicus</taxon>
    </lineage>
</organism>
<dbReference type="PRINTS" id="PR01438">
    <property type="entry name" value="UNVRSLSTRESS"/>
</dbReference>
<evidence type="ECO:0000259" key="2">
    <source>
        <dbReference type="Pfam" id="PF00582"/>
    </source>
</evidence>